<dbReference type="InterPro" id="IPR004045">
    <property type="entry name" value="Glutathione_S-Trfase_N"/>
</dbReference>
<dbReference type="InterPro" id="IPR040079">
    <property type="entry name" value="Glutathione_S-Trfase"/>
</dbReference>
<gene>
    <name evidence="3" type="ORF">SYNPS1DRAFT_29302</name>
</gene>
<keyword evidence="3" id="KW-0808">Transferase</keyword>
<dbReference type="InterPro" id="IPR036282">
    <property type="entry name" value="Glutathione-S-Trfase_C_sf"/>
</dbReference>
<dbReference type="OrthoDB" id="202840at2759"/>
<dbReference type="CDD" id="cd00570">
    <property type="entry name" value="GST_N_family"/>
    <property type="match status" value="1"/>
</dbReference>
<dbReference type="AlphaFoldDB" id="A0A4P9YY35"/>
<keyword evidence="4" id="KW-1185">Reference proteome</keyword>
<evidence type="ECO:0000259" key="1">
    <source>
        <dbReference type="PROSITE" id="PS50404"/>
    </source>
</evidence>
<dbReference type="Pfam" id="PF16865">
    <property type="entry name" value="GST_C_5"/>
    <property type="match status" value="1"/>
</dbReference>
<dbReference type="InterPro" id="IPR050983">
    <property type="entry name" value="GST_Omega/HSP26"/>
</dbReference>
<dbReference type="PANTHER" id="PTHR43968">
    <property type="match status" value="1"/>
</dbReference>
<feature type="domain" description="GST C-terminal" evidence="2">
    <location>
        <begin position="87"/>
        <end position="213"/>
    </location>
</feature>
<dbReference type="SUPFAM" id="SSF47616">
    <property type="entry name" value="GST C-terminal domain-like"/>
    <property type="match status" value="1"/>
</dbReference>
<dbReference type="PROSITE" id="PS50405">
    <property type="entry name" value="GST_CTER"/>
    <property type="match status" value="1"/>
</dbReference>
<name>A0A4P9YY35_9FUNG</name>
<dbReference type="Gene3D" id="3.40.30.10">
    <property type="entry name" value="Glutaredoxin"/>
    <property type="match status" value="1"/>
</dbReference>
<evidence type="ECO:0000259" key="2">
    <source>
        <dbReference type="PROSITE" id="PS50405"/>
    </source>
</evidence>
<dbReference type="PROSITE" id="PS50404">
    <property type="entry name" value="GST_NTER"/>
    <property type="match status" value="1"/>
</dbReference>
<evidence type="ECO:0000313" key="4">
    <source>
        <dbReference type="Proteomes" id="UP000278143"/>
    </source>
</evidence>
<proteinExistence type="predicted"/>
<sequence length="224" mass="25430">MTLTLYYSTICPYAQRARLAVREAGIDVDEVGIDLRNKPEWYTRDINPAGKVPALKLDDGEILVESLVIAQYILEKHDASSRLIPEDPLTRARIRLWIERLGSFIPSIYGVIKAEEGGEQQARDNFLAAARQLNTELERVSGEGPYIFGDQFTLADIVSAPHLVSLETLERYNGFTIPDTREYARLNALRKTLRERPSVQQILPSYDEMVASYERLRARYAAAK</sequence>
<dbReference type="EMBL" id="KZ989953">
    <property type="protein sequence ID" value="RKP24954.1"/>
    <property type="molecule type" value="Genomic_DNA"/>
</dbReference>
<accession>A0A4P9YY35</accession>
<dbReference type="Pfam" id="PF13417">
    <property type="entry name" value="GST_N_3"/>
    <property type="match status" value="1"/>
</dbReference>
<dbReference type="Proteomes" id="UP000278143">
    <property type="component" value="Unassembled WGS sequence"/>
</dbReference>
<reference evidence="4" key="1">
    <citation type="journal article" date="2018" name="Nat. Microbiol.">
        <title>Leveraging single-cell genomics to expand the fungal tree of life.</title>
        <authorList>
            <person name="Ahrendt S.R."/>
            <person name="Quandt C.A."/>
            <person name="Ciobanu D."/>
            <person name="Clum A."/>
            <person name="Salamov A."/>
            <person name="Andreopoulos B."/>
            <person name="Cheng J.F."/>
            <person name="Woyke T."/>
            <person name="Pelin A."/>
            <person name="Henrissat B."/>
            <person name="Reynolds N.K."/>
            <person name="Benny G.L."/>
            <person name="Smith M.E."/>
            <person name="James T.Y."/>
            <person name="Grigoriev I.V."/>
        </authorList>
    </citation>
    <scope>NUCLEOTIDE SEQUENCE [LARGE SCALE GENOMIC DNA]</scope>
    <source>
        <strain evidence="4">Benny S71-1</strain>
    </source>
</reference>
<dbReference type="SUPFAM" id="SSF52833">
    <property type="entry name" value="Thioredoxin-like"/>
    <property type="match status" value="1"/>
</dbReference>
<evidence type="ECO:0000313" key="3">
    <source>
        <dbReference type="EMBL" id="RKP24954.1"/>
    </source>
</evidence>
<dbReference type="SFLD" id="SFLDG00358">
    <property type="entry name" value="Main_(cytGST)"/>
    <property type="match status" value="1"/>
</dbReference>
<dbReference type="PROSITE" id="PS51354">
    <property type="entry name" value="GLUTAREDOXIN_2"/>
    <property type="match status" value="1"/>
</dbReference>
<dbReference type="InterPro" id="IPR036249">
    <property type="entry name" value="Thioredoxin-like_sf"/>
</dbReference>
<dbReference type="SFLD" id="SFLDS00019">
    <property type="entry name" value="Glutathione_Transferase_(cytos"/>
    <property type="match status" value="1"/>
</dbReference>
<protein>
    <submittedName>
        <fullName evidence="3">Glutathione S-transferase</fullName>
    </submittedName>
</protein>
<dbReference type="Gene3D" id="1.20.1050.10">
    <property type="match status" value="1"/>
</dbReference>
<dbReference type="GO" id="GO:0016740">
    <property type="term" value="F:transferase activity"/>
    <property type="evidence" value="ECO:0007669"/>
    <property type="project" value="UniProtKB-KW"/>
</dbReference>
<feature type="domain" description="GST N-terminal" evidence="1">
    <location>
        <begin position="1"/>
        <end position="81"/>
    </location>
</feature>
<dbReference type="InterPro" id="IPR041695">
    <property type="entry name" value="GST_C_5"/>
</dbReference>
<dbReference type="PANTHER" id="PTHR43968:SF6">
    <property type="entry name" value="GLUTATHIONE S-TRANSFERASE OMEGA"/>
    <property type="match status" value="1"/>
</dbReference>
<organism evidence="3 4">
    <name type="scientific">Syncephalis pseudoplumigaleata</name>
    <dbReference type="NCBI Taxonomy" id="1712513"/>
    <lineage>
        <taxon>Eukaryota</taxon>
        <taxon>Fungi</taxon>
        <taxon>Fungi incertae sedis</taxon>
        <taxon>Zoopagomycota</taxon>
        <taxon>Zoopagomycotina</taxon>
        <taxon>Zoopagomycetes</taxon>
        <taxon>Zoopagales</taxon>
        <taxon>Piptocephalidaceae</taxon>
        <taxon>Syncephalis</taxon>
    </lineage>
</organism>
<dbReference type="GO" id="GO:0005737">
    <property type="term" value="C:cytoplasm"/>
    <property type="evidence" value="ECO:0007669"/>
    <property type="project" value="TreeGrafter"/>
</dbReference>
<dbReference type="InterPro" id="IPR010987">
    <property type="entry name" value="Glutathione-S-Trfase_C-like"/>
</dbReference>